<dbReference type="GO" id="GO:0005886">
    <property type="term" value="C:plasma membrane"/>
    <property type="evidence" value="ECO:0007669"/>
    <property type="project" value="UniProtKB-SubCell"/>
</dbReference>
<dbReference type="RefSeq" id="WP_147076496.1">
    <property type="nucleotide sequence ID" value="NZ_BJZT01000005.1"/>
</dbReference>
<keyword evidence="3" id="KW-0808">Transferase</keyword>
<dbReference type="InterPro" id="IPR018584">
    <property type="entry name" value="GT87"/>
</dbReference>
<keyword evidence="6 8" id="KW-0472">Membrane</keyword>
<dbReference type="Proteomes" id="UP000321258">
    <property type="component" value="Unassembled WGS sequence"/>
</dbReference>
<feature type="transmembrane region" description="Helical" evidence="8">
    <location>
        <begin position="94"/>
        <end position="116"/>
    </location>
</feature>
<feature type="transmembrane region" description="Helical" evidence="8">
    <location>
        <begin position="12"/>
        <end position="28"/>
    </location>
</feature>
<evidence type="ECO:0000256" key="2">
    <source>
        <dbReference type="ARBA" id="ARBA00022475"/>
    </source>
</evidence>
<feature type="transmembrane region" description="Helical" evidence="8">
    <location>
        <begin position="302"/>
        <end position="319"/>
    </location>
</feature>
<evidence type="ECO:0000256" key="4">
    <source>
        <dbReference type="ARBA" id="ARBA00022692"/>
    </source>
</evidence>
<dbReference type="OrthoDB" id="7679563at2"/>
<evidence type="ECO:0000256" key="6">
    <source>
        <dbReference type="ARBA" id="ARBA00023136"/>
    </source>
</evidence>
<dbReference type="Pfam" id="PF09594">
    <property type="entry name" value="GT87"/>
    <property type="match status" value="1"/>
</dbReference>
<feature type="transmembrane region" description="Helical" evidence="8">
    <location>
        <begin position="349"/>
        <end position="379"/>
    </location>
</feature>
<name>A0A512IKK3_9HYPH</name>
<evidence type="ECO:0000256" key="3">
    <source>
        <dbReference type="ARBA" id="ARBA00022679"/>
    </source>
</evidence>
<feature type="transmembrane region" description="Helical" evidence="8">
    <location>
        <begin position="137"/>
        <end position="158"/>
    </location>
</feature>
<evidence type="ECO:0000256" key="5">
    <source>
        <dbReference type="ARBA" id="ARBA00022989"/>
    </source>
</evidence>
<comment type="subcellular location">
    <subcellularLocation>
        <location evidence="1">Cell membrane</location>
        <topology evidence="1">Multi-pass membrane protein</topology>
    </subcellularLocation>
</comment>
<organism evidence="9 10">
    <name type="scientific">Methylobacterium haplocladii</name>
    <dbReference type="NCBI Taxonomy" id="1176176"/>
    <lineage>
        <taxon>Bacteria</taxon>
        <taxon>Pseudomonadati</taxon>
        <taxon>Pseudomonadota</taxon>
        <taxon>Alphaproteobacteria</taxon>
        <taxon>Hyphomicrobiales</taxon>
        <taxon>Methylobacteriaceae</taxon>
        <taxon>Methylobacterium</taxon>
    </lineage>
</organism>
<evidence type="ECO:0000256" key="8">
    <source>
        <dbReference type="SAM" id="Phobius"/>
    </source>
</evidence>
<evidence type="ECO:0000313" key="10">
    <source>
        <dbReference type="Proteomes" id="UP000321258"/>
    </source>
</evidence>
<evidence type="ECO:0000256" key="7">
    <source>
        <dbReference type="ARBA" id="ARBA00024033"/>
    </source>
</evidence>
<keyword evidence="5 8" id="KW-1133">Transmembrane helix</keyword>
<keyword evidence="10" id="KW-1185">Reference proteome</keyword>
<comment type="similarity">
    <text evidence="7">Belongs to the glycosyltransferase 87 family.</text>
</comment>
<evidence type="ECO:0008006" key="11">
    <source>
        <dbReference type="Google" id="ProtNLM"/>
    </source>
</evidence>
<dbReference type="EMBL" id="BJZT01000005">
    <property type="protein sequence ID" value="GEO98229.1"/>
    <property type="molecule type" value="Genomic_DNA"/>
</dbReference>
<comment type="caution">
    <text evidence="9">The sequence shown here is derived from an EMBL/GenBank/DDBJ whole genome shotgun (WGS) entry which is preliminary data.</text>
</comment>
<protein>
    <recommendedName>
        <fullName evidence="11">DUF2029 domain-containing protein</fullName>
    </recommendedName>
</protein>
<dbReference type="AlphaFoldDB" id="A0A512IKK3"/>
<accession>A0A512IKK3</accession>
<keyword evidence="2" id="KW-1003">Cell membrane</keyword>
<evidence type="ECO:0000313" key="9">
    <source>
        <dbReference type="EMBL" id="GEO98229.1"/>
    </source>
</evidence>
<feature type="transmembrane region" description="Helical" evidence="8">
    <location>
        <begin position="178"/>
        <end position="202"/>
    </location>
</feature>
<feature type="transmembrane region" description="Helical" evidence="8">
    <location>
        <begin position="274"/>
        <end position="295"/>
    </location>
</feature>
<proteinExistence type="inferred from homology"/>
<sequence>MPSTHVSTRQRIVIGGGLVLSLVSWLVVKPWNTIGWMIGAPFGRDYVNFWLAPRLVMSGEGWQLVNLTAYNDSARAAFGLGHDPGLVFVYPPHALLFLAPLALLPFLPAVCLWTAVNLAALGATLRFCGDRSPIPRATLAWVVCLSPAAVAMIIYGHFGGLLALASTLVIVEGERRPWLAGFCLACLTVKPQFAGMLGFVLLCGGRWRCLLPAALCTLALVGLSFAAFGFEPWRRFVTLTVPFQSAVVSEFHANWIMTSVTPYFTARFFEVPAALAWAIQGVVAALGLGAAILALRSRTERPVVLTVVLLAVIVSQPYASHYDLAAVAPALSLLVLDDEAASERPPFALLAWLLVPLARILAMAGAPVISVILVATLWVESRRLLAGWRSPLRAAASVPAAG</sequence>
<keyword evidence="4 8" id="KW-0812">Transmembrane</keyword>
<gene>
    <name evidence="9" type="ORF">MHA02_06170</name>
</gene>
<dbReference type="GO" id="GO:0016758">
    <property type="term" value="F:hexosyltransferase activity"/>
    <property type="evidence" value="ECO:0007669"/>
    <property type="project" value="InterPro"/>
</dbReference>
<reference evidence="9 10" key="1">
    <citation type="submission" date="2019-07" db="EMBL/GenBank/DDBJ databases">
        <title>Whole genome shotgun sequence of Methylobacterium haplocladii NBRC 107714.</title>
        <authorList>
            <person name="Hosoyama A."/>
            <person name="Uohara A."/>
            <person name="Ohji S."/>
            <person name="Ichikawa N."/>
        </authorList>
    </citation>
    <scope>NUCLEOTIDE SEQUENCE [LARGE SCALE GENOMIC DNA]</scope>
    <source>
        <strain evidence="9 10">NBRC 107714</strain>
    </source>
</reference>
<feature type="transmembrane region" description="Helical" evidence="8">
    <location>
        <begin position="209"/>
        <end position="230"/>
    </location>
</feature>
<evidence type="ECO:0000256" key="1">
    <source>
        <dbReference type="ARBA" id="ARBA00004651"/>
    </source>
</evidence>